<protein>
    <recommendedName>
        <fullName evidence="4">Alpha/beta hydrolase</fullName>
    </recommendedName>
</protein>
<dbReference type="OrthoDB" id="5457793at2"/>
<accession>A0A6N6MZ62</accession>
<dbReference type="Gene3D" id="3.40.50.1820">
    <property type="entry name" value="alpha/beta hydrolase"/>
    <property type="match status" value="1"/>
</dbReference>
<feature type="region of interest" description="Disordered" evidence="1">
    <location>
        <begin position="58"/>
        <end position="127"/>
    </location>
</feature>
<evidence type="ECO:0000313" key="3">
    <source>
        <dbReference type="Proteomes" id="UP000438699"/>
    </source>
</evidence>
<organism evidence="2 3">
    <name type="scientific">Pseudodesulfovibrio senegalensis</name>
    <dbReference type="NCBI Taxonomy" id="1721087"/>
    <lineage>
        <taxon>Bacteria</taxon>
        <taxon>Pseudomonadati</taxon>
        <taxon>Thermodesulfobacteriota</taxon>
        <taxon>Desulfovibrionia</taxon>
        <taxon>Desulfovibrionales</taxon>
        <taxon>Desulfovibrionaceae</taxon>
    </lineage>
</organism>
<evidence type="ECO:0008006" key="4">
    <source>
        <dbReference type="Google" id="ProtNLM"/>
    </source>
</evidence>
<proteinExistence type="predicted"/>
<evidence type="ECO:0000256" key="1">
    <source>
        <dbReference type="SAM" id="MobiDB-lite"/>
    </source>
</evidence>
<name>A0A6N6MZ62_9BACT</name>
<dbReference type="AlphaFoldDB" id="A0A6N6MZ62"/>
<keyword evidence="3" id="KW-1185">Reference proteome</keyword>
<dbReference type="SUPFAM" id="SSF53474">
    <property type="entry name" value="alpha/beta-Hydrolases"/>
    <property type="match status" value="1"/>
</dbReference>
<comment type="caution">
    <text evidence="2">The sequence shown here is derived from an EMBL/GenBank/DDBJ whole genome shotgun (WGS) entry which is preliminary data.</text>
</comment>
<feature type="compositionally biased region" description="Low complexity" evidence="1">
    <location>
        <begin position="100"/>
        <end position="110"/>
    </location>
</feature>
<evidence type="ECO:0000313" key="2">
    <source>
        <dbReference type="EMBL" id="KAB1440905.1"/>
    </source>
</evidence>
<dbReference type="InterPro" id="IPR029058">
    <property type="entry name" value="AB_hydrolase_fold"/>
</dbReference>
<dbReference type="RefSeq" id="WP_151151649.1">
    <property type="nucleotide sequence ID" value="NZ_WAIE01000006.1"/>
</dbReference>
<reference evidence="2 3" key="1">
    <citation type="journal article" date="2017" name="Int. J. Syst. Evol. Microbiol.">
        <title>Desulfovibrio senegalensis sp. nov., a mesophilic sulfate reducer isolated from marine sediment.</title>
        <authorList>
            <person name="Thioye A."/>
            <person name="Gam Z.B.A."/>
            <person name="Mbengue M."/>
            <person name="Cayol J.L."/>
            <person name="Joseph-Bartoli M."/>
            <person name="Toure-Kane C."/>
            <person name="Labat M."/>
        </authorList>
    </citation>
    <scope>NUCLEOTIDE SEQUENCE [LARGE SCALE GENOMIC DNA]</scope>
    <source>
        <strain evidence="2 3">DSM 101509</strain>
    </source>
</reference>
<dbReference type="Proteomes" id="UP000438699">
    <property type="component" value="Unassembled WGS sequence"/>
</dbReference>
<sequence length="483" mass="51516">MRTLSWILSLLIHAAAAVVLVSAVGSFEPEDLSIIDVELTEVEPEPAPMPMPAPVPAPVASMPAPSKDPLQARKPGLPADKTVVLTRKPPPLLPTVSDSAPAPAEIVEPEPGVKDISPTPAPTFSDESEEGVHHIQMDAVAHRGAEARFGRMMFADYYSYSPDEFAGQFRVEGGRVVTIIDARNTAYGRFLIYDSYRGELRRLKKFNKYIYTIGPSLDKDEPVTGSVTFLAKDDRIERFIYLPDGEKGLFPSKIHFREEKVRVATGKAEVDGIVTLPPTKGTYPGVVLLHGSECIPPALVQGAVRALGMHGTVLMAFSPQGCGQEGVKRAPDAAGDAVKVLENLRKHPEVGNSLSGYLGVGEGCAEAVRATLLPGSNPDFLICLPEARGAAPDLKQVARLGVPSLWIVPSGRAWRSFRSGLETLRDKRGKPVTVVVDDLKKAPSVVPGNKGDVETGEAGSLVQAVSAGHASLAASWIAGLKAR</sequence>
<gene>
    <name evidence="2" type="ORF">F8A88_13255</name>
</gene>
<dbReference type="EMBL" id="WAIE01000006">
    <property type="protein sequence ID" value="KAB1440905.1"/>
    <property type="molecule type" value="Genomic_DNA"/>
</dbReference>